<feature type="compositionally biased region" description="Polar residues" evidence="7">
    <location>
        <begin position="9"/>
        <end position="19"/>
    </location>
</feature>
<keyword evidence="2" id="KW-0862">Zinc</keyword>
<dbReference type="OrthoDB" id="3598904at2759"/>
<keyword evidence="4" id="KW-0238">DNA-binding</keyword>
<feature type="compositionally biased region" description="Low complexity" evidence="7">
    <location>
        <begin position="166"/>
        <end position="191"/>
    </location>
</feature>
<evidence type="ECO:0000256" key="7">
    <source>
        <dbReference type="SAM" id="MobiDB-lite"/>
    </source>
</evidence>
<dbReference type="InterPro" id="IPR052360">
    <property type="entry name" value="Transcr_Regulatory_Proteins"/>
</dbReference>
<reference evidence="9 10" key="1">
    <citation type="submission" date="2016-04" db="EMBL/GenBank/DDBJ databases">
        <title>A degradative enzymes factory behind the ericoid mycorrhizal symbiosis.</title>
        <authorList>
            <consortium name="DOE Joint Genome Institute"/>
            <person name="Martino E."/>
            <person name="Morin E."/>
            <person name="Grelet G."/>
            <person name="Kuo A."/>
            <person name="Kohler A."/>
            <person name="Daghino S."/>
            <person name="Barry K."/>
            <person name="Choi C."/>
            <person name="Cichocki N."/>
            <person name="Clum A."/>
            <person name="Copeland A."/>
            <person name="Hainaut M."/>
            <person name="Haridas S."/>
            <person name="Labutti K."/>
            <person name="Lindquist E."/>
            <person name="Lipzen A."/>
            <person name="Khouja H.-R."/>
            <person name="Murat C."/>
            <person name="Ohm R."/>
            <person name="Olson A."/>
            <person name="Spatafora J."/>
            <person name="Veneault-Fourrey C."/>
            <person name="Henrissat B."/>
            <person name="Grigoriev I."/>
            <person name="Martin F."/>
            <person name="Perotto S."/>
        </authorList>
    </citation>
    <scope>NUCLEOTIDE SEQUENCE [LARGE SCALE GENOMIC DNA]</scope>
    <source>
        <strain evidence="9 10">E</strain>
    </source>
</reference>
<feature type="region of interest" description="Disordered" evidence="7">
    <location>
        <begin position="159"/>
        <end position="201"/>
    </location>
</feature>
<dbReference type="InParanoid" id="A0A2J6TC43"/>
<dbReference type="InterPro" id="IPR036864">
    <property type="entry name" value="Zn2-C6_fun-type_DNA-bd_sf"/>
</dbReference>
<dbReference type="Proteomes" id="UP000235371">
    <property type="component" value="Unassembled WGS sequence"/>
</dbReference>
<evidence type="ECO:0000256" key="1">
    <source>
        <dbReference type="ARBA" id="ARBA00022723"/>
    </source>
</evidence>
<dbReference type="RefSeq" id="XP_024737504.1">
    <property type="nucleotide sequence ID" value="XM_024886769.1"/>
</dbReference>
<dbReference type="GO" id="GO:0003677">
    <property type="term" value="F:DNA binding"/>
    <property type="evidence" value="ECO:0007669"/>
    <property type="project" value="UniProtKB-KW"/>
</dbReference>
<accession>A0A2J6TC43</accession>
<dbReference type="PANTHER" id="PTHR36206:SF4">
    <property type="entry name" value="HYPOTHETICAL CONSERVED PROTEIN (EUROFUNG)-RELATED"/>
    <property type="match status" value="1"/>
</dbReference>
<evidence type="ECO:0000256" key="6">
    <source>
        <dbReference type="ARBA" id="ARBA00023242"/>
    </source>
</evidence>
<evidence type="ECO:0000256" key="3">
    <source>
        <dbReference type="ARBA" id="ARBA00023015"/>
    </source>
</evidence>
<evidence type="ECO:0000313" key="9">
    <source>
        <dbReference type="EMBL" id="PMD60600.1"/>
    </source>
</evidence>
<evidence type="ECO:0000256" key="5">
    <source>
        <dbReference type="ARBA" id="ARBA00023163"/>
    </source>
</evidence>
<keyword evidence="5" id="KW-0804">Transcription</keyword>
<dbReference type="GO" id="GO:0008270">
    <property type="term" value="F:zinc ion binding"/>
    <property type="evidence" value="ECO:0007669"/>
    <property type="project" value="InterPro"/>
</dbReference>
<proteinExistence type="predicted"/>
<feature type="region of interest" description="Disordered" evidence="7">
    <location>
        <begin position="1"/>
        <end position="30"/>
    </location>
</feature>
<dbReference type="PANTHER" id="PTHR36206">
    <property type="entry name" value="ASPERCRYPTIN BIOSYNTHESIS CLUSTER-SPECIFIC TRANSCRIPTION REGULATOR ATNN-RELATED"/>
    <property type="match status" value="1"/>
</dbReference>
<dbReference type="Gene3D" id="4.10.240.10">
    <property type="entry name" value="Zn(2)-C6 fungal-type DNA-binding domain"/>
    <property type="match status" value="1"/>
</dbReference>
<dbReference type="PROSITE" id="PS50048">
    <property type="entry name" value="ZN2_CY6_FUNGAL_2"/>
    <property type="match status" value="1"/>
</dbReference>
<dbReference type="AlphaFoldDB" id="A0A2J6TC43"/>
<sequence>MPAERVAGGSQTQNQSQFKQSRRSAPKARTGCLTCKRRKVKCDEGKPECSRCLAIGVSCKGYKPASKAERLPPSQKPLLPRMSTPNQSDPTPPESSSFQNDAKPKDLETFKTATAFGLPGTFDTSLTPRSGLQLQKTQLGFLHPKTFGQECECIRKAQEQEENDPQSHGSHRSSVSKSSPSSQRPLQLQTPPLEPGKPGHTHDCRAITLCRPPSTSIFDNEDEHRYFRFFTDKTVAHIGGCYNPLLWNQSVLQACEGERSILYAAIAIGAIDLSFKTGRSSSISRALGSISKQDEAIAHYRFSLREMNKAIKQMRQTVQKKQDLRTTLLASILIIAFEIYHGNHESALDQIRSSVQLLEDWTAPHHCSLDSAGAGISPSPHTVEDDLVHAFYRLEIEGMVYIDQLPVSCHLTRKNDREAAVQTMPSEFERISEAQVFGKILMRRTIHFLVVAWTYDRGAQQPDNNMYVLDKIRCNASPQSLAELDGYRKEMARWYAAFTPLLDRATSSRQTKDRYSAICLQVHYLCTCVAMDCVFRENEMFFDTLKSTFTSILSLTKILLDQQDDSFFVFDSQVILPLEIVGKKCRDPVVRREAIRLMYGVKRREGFMDSLVLAKVCSWIVSVEEEGMVGNYVPEEARARNLRAEPGEEKGSLRVWCELPRIGGKPGEVVVRDTIIK</sequence>
<dbReference type="Pfam" id="PF11951">
    <property type="entry name" value="Fungal_trans_2"/>
    <property type="match status" value="1"/>
</dbReference>
<dbReference type="Pfam" id="PF00172">
    <property type="entry name" value="Zn_clus"/>
    <property type="match status" value="1"/>
</dbReference>
<gene>
    <name evidence="9" type="ORF">K444DRAFT_663011</name>
</gene>
<feature type="region of interest" description="Disordered" evidence="7">
    <location>
        <begin position="62"/>
        <end position="102"/>
    </location>
</feature>
<evidence type="ECO:0000313" key="10">
    <source>
        <dbReference type="Proteomes" id="UP000235371"/>
    </source>
</evidence>
<protein>
    <recommendedName>
        <fullName evidence="8">Zn(2)-C6 fungal-type domain-containing protein</fullName>
    </recommendedName>
</protein>
<dbReference type="GO" id="GO:0000981">
    <property type="term" value="F:DNA-binding transcription factor activity, RNA polymerase II-specific"/>
    <property type="evidence" value="ECO:0007669"/>
    <property type="project" value="InterPro"/>
</dbReference>
<evidence type="ECO:0000256" key="4">
    <source>
        <dbReference type="ARBA" id="ARBA00023125"/>
    </source>
</evidence>
<organism evidence="9 10">
    <name type="scientific">Hyaloscypha bicolor E</name>
    <dbReference type="NCBI Taxonomy" id="1095630"/>
    <lineage>
        <taxon>Eukaryota</taxon>
        <taxon>Fungi</taxon>
        <taxon>Dikarya</taxon>
        <taxon>Ascomycota</taxon>
        <taxon>Pezizomycotina</taxon>
        <taxon>Leotiomycetes</taxon>
        <taxon>Helotiales</taxon>
        <taxon>Hyaloscyphaceae</taxon>
        <taxon>Hyaloscypha</taxon>
        <taxon>Hyaloscypha bicolor</taxon>
    </lineage>
</organism>
<feature type="domain" description="Zn(2)-C6 fungal-type" evidence="8">
    <location>
        <begin position="31"/>
        <end position="59"/>
    </location>
</feature>
<dbReference type="InterPro" id="IPR021858">
    <property type="entry name" value="Fun_TF"/>
</dbReference>
<feature type="compositionally biased region" description="Polar residues" evidence="7">
    <location>
        <begin position="83"/>
        <end position="100"/>
    </location>
</feature>
<dbReference type="CDD" id="cd00067">
    <property type="entry name" value="GAL4"/>
    <property type="match status" value="1"/>
</dbReference>
<dbReference type="SUPFAM" id="SSF57701">
    <property type="entry name" value="Zn2/Cys6 DNA-binding domain"/>
    <property type="match status" value="1"/>
</dbReference>
<evidence type="ECO:0000259" key="8">
    <source>
        <dbReference type="PROSITE" id="PS50048"/>
    </source>
</evidence>
<dbReference type="PROSITE" id="PS00463">
    <property type="entry name" value="ZN2_CY6_FUNGAL_1"/>
    <property type="match status" value="1"/>
</dbReference>
<keyword evidence="10" id="KW-1185">Reference proteome</keyword>
<keyword evidence="6" id="KW-0539">Nucleus</keyword>
<dbReference type="SMART" id="SM00066">
    <property type="entry name" value="GAL4"/>
    <property type="match status" value="1"/>
</dbReference>
<keyword evidence="3" id="KW-0805">Transcription regulation</keyword>
<name>A0A2J6TC43_9HELO</name>
<keyword evidence="1" id="KW-0479">Metal-binding</keyword>
<evidence type="ECO:0000256" key="2">
    <source>
        <dbReference type="ARBA" id="ARBA00022833"/>
    </source>
</evidence>
<dbReference type="EMBL" id="KZ613788">
    <property type="protein sequence ID" value="PMD60600.1"/>
    <property type="molecule type" value="Genomic_DNA"/>
</dbReference>
<dbReference type="GeneID" id="36594846"/>
<dbReference type="InterPro" id="IPR001138">
    <property type="entry name" value="Zn2Cys6_DnaBD"/>
</dbReference>